<dbReference type="Proteomes" id="UP000199245">
    <property type="component" value="Unassembled WGS sequence"/>
</dbReference>
<protein>
    <submittedName>
        <fullName evidence="1">Uncharacterized protein</fullName>
    </submittedName>
</protein>
<sequence length="106" mass="11940">MNTLNRAFAGGNYVTTADGFTGYVHEENGAVYHIALCERDEERTVLASEVTSWTPKAGDKVTRRNCEDAEVGEFLHLYGDDLCVVKWKSFPLPEIRLCTQIEPAWD</sequence>
<dbReference type="AlphaFoldDB" id="A0A1G7ACF6"/>
<name>A0A1G7ACF6_9BRAD</name>
<accession>A0A1G7ACF6</accession>
<gene>
    <name evidence="1" type="ORF">SAMN05216337_102069</name>
</gene>
<evidence type="ECO:0000313" key="2">
    <source>
        <dbReference type="Proteomes" id="UP000199245"/>
    </source>
</evidence>
<dbReference type="EMBL" id="FMZW01000020">
    <property type="protein sequence ID" value="SDE12502.1"/>
    <property type="molecule type" value="Genomic_DNA"/>
</dbReference>
<organism evidence="1 2">
    <name type="scientific">Bradyrhizobium brasilense</name>
    <dbReference type="NCBI Taxonomy" id="1419277"/>
    <lineage>
        <taxon>Bacteria</taxon>
        <taxon>Pseudomonadati</taxon>
        <taxon>Pseudomonadota</taxon>
        <taxon>Alphaproteobacteria</taxon>
        <taxon>Hyphomicrobiales</taxon>
        <taxon>Nitrobacteraceae</taxon>
        <taxon>Bradyrhizobium</taxon>
    </lineage>
</organism>
<reference evidence="1 2" key="1">
    <citation type="submission" date="2016-10" db="EMBL/GenBank/DDBJ databases">
        <authorList>
            <person name="de Groot N.N."/>
        </authorList>
    </citation>
    <scope>NUCLEOTIDE SEQUENCE [LARGE SCALE GENOMIC DNA]</scope>
    <source>
        <strain evidence="1 2">R5</strain>
    </source>
</reference>
<dbReference type="RefSeq" id="WP_143029635.1">
    <property type="nucleotide sequence ID" value="NZ_FMZW01000020.1"/>
</dbReference>
<proteinExistence type="predicted"/>
<evidence type="ECO:0000313" key="1">
    <source>
        <dbReference type="EMBL" id="SDE12502.1"/>
    </source>
</evidence>